<evidence type="ECO:0000313" key="1">
    <source>
        <dbReference type="EMBL" id="OPJ66001.1"/>
    </source>
</evidence>
<comment type="caution">
    <text evidence="1">The sequence shown here is derived from an EMBL/GenBank/DDBJ whole genome shotgun (WGS) entry which is preliminary data.</text>
</comment>
<evidence type="ECO:0000313" key="2">
    <source>
        <dbReference type="Proteomes" id="UP000190648"/>
    </source>
</evidence>
<proteinExistence type="predicted"/>
<sequence length="125" mass="13595">MNKRGSFSNVCGGDGGCLWFILGRLEWNWGSNGSGEGSVTSEWGIRGIWELLADACGSEQIRLWIRTGLLVDQDRSACGSGQIRLWIRTDPLVDQDGSACGSGRVCLWIRTDPLVDQDRSGCGSE</sequence>
<dbReference type="EMBL" id="LSYS01009631">
    <property type="protein sequence ID" value="OPJ66001.1"/>
    <property type="molecule type" value="Genomic_DNA"/>
</dbReference>
<dbReference type="Proteomes" id="UP000190648">
    <property type="component" value="Unassembled WGS sequence"/>
</dbReference>
<dbReference type="AlphaFoldDB" id="A0A1V4J106"/>
<organism evidence="1 2">
    <name type="scientific">Patagioenas fasciata monilis</name>
    <dbReference type="NCBI Taxonomy" id="372326"/>
    <lineage>
        <taxon>Eukaryota</taxon>
        <taxon>Metazoa</taxon>
        <taxon>Chordata</taxon>
        <taxon>Craniata</taxon>
        <taxon>Vertebrata</taxon>
        <taxon>Euteleostomi</taxon>
        <taxon>Archelosauria</taxon>
        <taxon>Archosauria</taxon>
        <taxon>Dinosauria</taxon>
        <taxon>Saurischia</taxon>
        <taxon>Theropoda</taxon>
        <taxon>Coelurosauria</taxon>
        <taxon>Aves</taxon>
        <taxon>Neognathae</taxon>
        <taxon>Neoaves</taxon>
        <taxon>Columbimorphae</taxon>
        <taxon>Columbiformes</taxon>
        <taxon>Columbidae</taxon>
        <taxon>Patagioenas</taxon>
    </lineage>
</organism>
<gene>
    <name evidence="1" type="ORF">AV530_004394</name>
</gene>
<name>A0A1V4J106_PATFA</name>
<protein>
    <submittedName>
        <fullName evidence="1">Uncharacterized protein</fullName>
    </submittedName>
</protein>
<reference evidence="1 2" key="1">
    <citation type="submission" date="2016-02" db="EMBL/GenBank/DDBJ databases">
        <title>Band-tailed pigeon sequencing and assembly.</title>
        <authorList>
            <person name="Soares A.E."/>
            <person name="Novak B.J."/>
            <person name="Rice E.S."/>
            <person name="O'Connell B."/>
            <person name="Chang D."/>
            <person name="Weber S."/>
            <person name="Shapiro B."/>
        </authorList>
    </citation>
    <scope>NUCLEOTIDE SEQUENCE [LARGE SCALE GENOMIC DNA]</scope>
    <source>
        <strain evidence="1">BTP2013</strain>
        <tissue evidence="1">Blood</tissue>
    </source>
</reference>
<keyword evidence="2" id="KW-1185">Reference proteome</keyword>
<accession>A0A1V4J106</accession>